<proteinExistence type="predicted"/>
<dbReference type="InterPro" id="IPR036322">
    <property type="entry name" value="WD40_repeat_dom_sf"/>
</dbReference>
<gene>
    <name evidence="12" type="primary">Wdr46</name>
    <name evidence="12" type="ORF">FOF47_R09072</name>
</gene>
<accession>A0A6G1B824</accession>
<dbReference type="EMBL" id="VOAJ01001710">
    <property type="protein sequence ID" value="KAF0884445.1"/>
    <property type="molecule type" value="Genomic_DNA"/>
</dbReference>
<evidence type="ECO:0000256" key="5">
    <source>
        <dbReference type="ARBA" id="ARBA00023242"/>
    </source>
</evidence>
<name>A0A6G1B824_CROCR</name>
<dbReference type="GO" id="GO:0032040">
    <property type="term" value="C:small-subunit processome"/>
    <property type="evidence" value="ECO:0007669"/>
    <property type="project" value="TreeGrafter"/>
</dbReference>
<dbReference type="InterPro" id="IPR015943">
    <property type="entry name" value="WD40/YVTN_repeat-like_dom_sf"/>
</dbReference>
<dbReference type="PROSITE" id="PS50082">
    <property type="entry name" value="WD_REPEATS_2"/>
    <property type="match status" value="1"/>
</dbReference>
<dbReference type="Gene3D" id="2.130.10.10">
    <property type="entry name" value="YVTN repeat-like/Quinoprotein amine dehydrogenase"/>
    <property type="match status" value="1"/>
</dbReference>
<feature type="compositionally biased region" description="Basic and acidic residues" evidence="10">
    <location>
        <begin position="573"/>
        <end position="584"/>
    </location>
</feature>
<feature type="region of interest" description="Disordered" evidence="10">
    <location>
        <begin position="118"/>
        <end position="142"/>
    </location>
</feature>
<evidence type="ECO:0000259" key="11">
    <source>
        <dbReference type="SMART" id="SM01033"/>
    </source>
</evidence>
<evidence type="ECO:0000256" key="1">
    <source>
        <dbReference type="ARBA" id="ARBA00004604"/>
    </source>
</evidence>
<evidence type="ECO:0000256" key="10">
    <source>
        <dbReference type="SAM" id="MobiDB-lite"/>
    </source>
</evidence>
<keyword evidence="5" id="KW-0539">Nucleus</keyword>
<feature type="domain" description="BING4 C-terminal" evidence="11">
    <location>
        <begin position="441"/>
        <end position="519"/>
    </location>
</feature>
<dbReference type="GO" id="GO:0030686">
    <property type="term" value="C:90S preribosome"/>
    <property type="evidence" value="ECO:0007669"/>
    <property type="project" value="TreeGrafter"/>
</dbReference>
<feature type="region of interest" description="Disordered" evidence="10">
    <location>
        <begin position="539"/>
        <end position="612"/>
    </location>
</feature>
<dbReference type="PANTHER" id="PTHR14085">
    <property type="entry name" value="WD-REPEAT PROTEIN BING4"/>
    <property type="match status" value="1"/>
</dbReference>
<evidence type="ECO:0000256" key="4">
    <source>
        <dbReference type="ARBA" id="ARBA00022737"/>
    </source>
</evidence>
<feature type="compositionally biased region" description="Basic residues" evidence="10">
    <location>
        <begin position="66"/>
        <end position="82"/>
    </location>
</feature>
<evidence type="ECO:0000256" key="2">
    <source>
        <dbReference type="ARBA" id="ARBA00022553"/>
    </source>
</evidence>
<feature type="region of interest" description="Disordered" evidence="10">
    <location>
        <begin position="1"/>
        <end position="105"/>
    </location>
</feature>
<evidence type="ECO:0000256" key="7">
    <source>
        <dbReference type="ARBA" id="ARBA00064570"/>
    </source>
</evidence>
<comment type="subcellular location">
    <subcellularLocation>
        <location evidence="1">Nucleus</location>
        <location evidence="1">Nucleolus</location>
    </subcellularLocation>
</comment>
<feature type="repeat" description="WD" evidence="9">
    <location>
        <begin position="356"/>
        <end position="390"/>
    </location>
</feature>
<dbReference type="GO" id="GO:0000462">
    <property type="term" value="P:maturation of SSU-rRNA from tricistronic rRNA transcript (SSU-rRNA, 5.8S rRNA, LSU-rRNA)"/>
    <property type="evidence" value="ECO:0007669"/>
    <property type="project" value="TreeGrafter"/>
</dbReference>
<evidence type="ECO:0000256" key="3">
    <source>
        <dbReference type="ARBA" id="ARBA00022574"/>
    </source>
</evidence>
<dbReference type="OrthoDB" id="10251154at2759"/>
<dbReference type="SUPFAM" id="SSF50978">
    <property type="entry name" value="WD40 repeat-like"/>
    <property type="match status" value="1"/>
</dbReference>
<comment type="caution">
    <text evidence="12">The sequence shown here is derived from an EMBL/GenBank/DDBJ whole genome shotgun (WGS) entry which is preliminary data.</text>
</comment>
<comment type="function">
    <text evidence="6">Scaffold component of the nucleolar structure. Required for localization of DDX21 and NCL to the granular compartment of the nucleolus. Part of the small subunit (SSU) processome, first precursor of the small eukaryotic ribosomal subunit. During the assembly of the SSU processome in the nucleolus, many ribosome biogenesis factors, an RNA chaperone and ribosomal proteins associate with the nascent pre-rRNA and work in concert to generate RNA folding, modifications, rearrangements and cleavage as well as targeted degradation of pre-ribosomal RNA by the RNA exosome.</text>
</comment>
<dbReference type="FunFam" id="2.130.10.10:FF:000128">
    <property type="entry name" value="WD repeat domain 46"/>
    <property type="match status" value="1"/>
</dbReference>
<evidence type="ECO:0000256" key="9">
    <source>
        <dbReference type="PROSITE-ProRule" id="PRU00221"/>
    </source>
</evidence>
<protein>
    <recommendedName>
        <fullName evidence="8">WD repeat-containing protein 46</fullName>
    </recommendedName>
</protein>
<feature type="non-terminal residue" evidence="12">
    <location>
        <position position="1"/>
    </location>
</feature>
<feature type="non-terminal residue" evidence="12">
    <location>
        <position position="612"/>
    </location>
</feature>
<comment type="subunit">
    <text evidence="7">Part of the small subunit (SSU) processome, composed of more than 70 proteins and the RNA chaperone small nucleolar RNA (snoRNA) U3. Interacts with DDX21, NCL, NOP2 and EBNA1BP2.</text>
</comment>
<organism evidence="12 13">
    <name type="scientific">Crocuta crocuta</name>
    <name type="common">Spotted hyena</name>
    <dbReference type="NCBI Taxonomy" id="9678"/>
    <lineage>
        <taxon>Eukaryota</taxon>
        <taxon>Metazoa</taxon>
        <taxon>Chordata</taxon>
        <taxon>Craniata</taxon>
        <taxon>Vertebrata</taxon>
        <taxon>Euteleostomi</taxon>
        <taxon>Mammalia</taxon>
        <taxon>Eutheria</taxon>
        <taxon>Laurasiatheria</taxon>
        <taxon>Carnivora</taxon>
        <taxon>Feliformia</taxon>
        <taxon>Hyaenidae</taxon>
        <taxon>Crocuta</taxon>
    </lineage>
</organism>
<dbReference type="SMART" id="SM01033">
    <property type="entry name" value="BING4CT"/>
    <property type="match status" value="1"/>
</dbReference>
<sequence length="612" mass="68469">METAPKPGRDVPPKKNSSQAKKKKPRRYWEEETTLTAAGASPGPPGNKKRNRELRHQRPKNASFPKRSRISRKPQLPKKPRERRNPEPQRSLSGAQDPFPGPAPVPVEVAQKFCRIDKSKKLPHSKSKTRSRLEVAEAEEQEASTKAARSELLLVEEPGFLEGEDGEDTAKIRQADIVEAVDIASAAKHFDLNLRQFGPYRLNYSRTGRHLAFGGRRGHVAALDWVTKRLMCEINVMEAVRDIRFLHSEALLAVAQSRWLHIYDNQGIELHCIRRCDRVMRLEFLPFHFLLATASEPGFLTYLDVSVGKIVAALNARAGRLDVMTKNPYNAVIHLGHSNGTVSLWSPAMKEPLAKILCHRGGVRAVAVDSTGTYMATSGLDHQLKIFDLRGTFQPLSARTLPQGAGHLAFSQRGLLAAGMGDVVNIWAGQGKASPPSLEQPYLTHRLSGHVHGLHFCPFEDVLGVGHTGGITSMLVPGAAEPNFDGLESNPYRSQKQRQEWEVKALLEKVPAELICLDPRALAEVDVISLEQEKKERIERLGYDPEARAPFQPKPKQKGRSSTASLVKRKRKVMDEEQRDKVRQSLEQQPQKQEKKAKPSRDRPSALDRFLR</sequence>
<dbReference type="InterPro" id="IPR012952">
    <property type="entry name" value="BING4_C_dom"/>
</dbReference>
<dbReference type="InterPro" id="IPR040315">
    <property type="entry name" value="WDR46/Utp7"/>
</dbReference>
<evidence type="ECO:0000256" key="6">
    <source>
        <dbReference type="ARBA" id="ARBA00059061"/>
    </source>
</evidence>
<dbReference type="Pfam" id="PF08149">
    <property type="entry name" value="BING4CT"/>
    <property type="match status" value="1"/>
</dbReference>
<keyword evidence="4" id="KW-0677">Repeat</keyword>
<evidence type="ECO:0000256" key="8">
    <source>
        <dbReference type="ARBA" id="ARBA00070552"/>
    </source>
</evidence>
<evidence type="ECO:0000313" key="13">
    <source>
        <dbReference type="Proteomes" id="UP000475037"/>
    </source>
</evidence>
<evidence type="ECO:0000313" key="12">
    <source>
        <dbReference type="EMBL" id="KAF0884445.1"/>
    </source>
</evidence>
<dbReference type="PANTHER" id="PTHR14085:SF3">
    <property type="entry name" value="WD REPEAT-CONTAINING PROTEIN 46"/>
    <property type="match status" value="1"/>
</dbReference>
<feature type="compositionally biased region" description="Basic and acidic residues" evidence="10">
    <location>
        <begin position="592"/>
        <end position="612"/>
    </location>
</feature>
<reference evidence="12 13" key="1">
    <citation type="submission" date="2019-11" db="EMBL/GenBank/DDBJ databases">
        <authorList>
            <person name="Yang C."/>
            <person name="Li F."/>
        </authorList>
    </citation>
    <scope>NUCLEOTIDE SEQUENCE [LARGE SCALE GENOMIC DNA]</scope>
    <source>
        <strain evidence="12">KB4526</strain>
        <tissue evidence="12">Muscle</tissue>
    </source>
</reference>
<feature type="compositionally biased region" description="Basic residues" evidence="10">
    <location>
        <begin position="121"/>
        <end position="130"/>
    </location>
</feature>
<feature type="compositionally biased region" description="Basic residues" evidence="10">
    <location>
        <begin position="47"/>
        <end position="59"/>
    </location>
</feature>
<dbReference type="SMART" id="SM00320">
    <property type="entry name" value="WD40"/>
    <property type="match status" value="3"/>
</dbReference>
<keyword evidence="3 9" id="KW-0853">WD repeat</keyword>
<keyword evidence="2" id="KW-0597">Phosphoprotein</keyword>
<keyword evidence="13" id="KW-1185">Reference proteome</keyword>
<dbReference type="Pfam" id="PF00400">
    <property type="entry name" value="WD40"/>
    <property type="match status" value="1"/>
</dbReference>
<dbReference type="InterPro" id="IPR001680">
    <property type="entry name" value="WD40_rpt"/>
</dbReference>
<dbReference type="Proteomes" id="UP000475037">
    <property type="component" value="Unassembled WGS sequence"/>
</dbReference>
<dbReference type="AlphaFoldDB" id="A0A6G1B824"/>